<evidence type="ECO:0000256" key="2">
    <source>
        <dbReference type="SAM" id="Coils"/>
    </source>
</evidence>
<dbReference type="InterPro" id="IPR055167">
    <property type="entry name" value="Rootletin-like_CC"/>
</dbReference>
<dbReference type="PANTHER" id="PTHR23159">
    <property type="entry name" value="CENTROSOMAL PROTEIN 2"/>
    <property type="match status" value="1"/>
</dbReference>
<feature type="compositionally biased region" description="Basic and acidic residues" evidence="3">
    <location>
        <begin position="1501"/>
        <end position="1510"/>
    </location>
</feature>
<feature type="region of interest" description="Disordered" evidence="3">
    <location>
        <begin position="356"/>
        <end position="404"/>
    </location>
</feature>
<feature type="domain" description="Rootletin-like coiled-coil" evidence="4">
    <location>
        <begin position="167"/>
        <end position="256"/>
    </location>
</feature>
<gene>
    <name evidence="5" type="ORF">QTO34_002841</name>
</gene>
<feature type="compositionally biased region" description="Low complexity" evidence="3">
    <location>
        <begin position="376"/>
        <end position="387"/>
    </location>
</feature>
<feature type="region of interest" description="Disordered" evidence="3">
    <location>
        <begin position="1614"/>
        <end position="1648"/>
    </location>
</feature>
<reference evidence="5" key="1">
    <citation type="submission" date="2023-06" db="EMBL/GenBank/DDBJ databases">
        <title>Reference genome for the Northern bat (Eptesicus nilssonii), a most northern bat species.</title>
        <authorList>
            <person name="Laine V.N."/>
            <person name="Pulliainen A.T."/>
            <person name="Lilley T.M."/>
        </authorList>
    </citation>
    <scope>NUCLEOTIDE SEQUENCE</scope>
    <source>
        <strain evidence="5">BLF_Eptnil</strain>
        <tissue evidence="5">Kidney</tissue>
    </source>
</reference>
<dbReference type="GO" id="GO:0005814">
    <property type="term" value="C:centriole"/>
    <property type="evidence" value="ECO:0007669"/>
    <property type="project" value="TreeGrafter"/>
</dbReference>
<evidence type="ECO:0000259" key="4">
    <source>
        <dbReference type="Pfam" id="PF15035"/>
    </source>
</evidence>
<dbReference type="Pfam" id="PF15035">
    <property type="entry name" value="Rootletin"/>
    <property type="match status" value="1"/>
</dbReference>
<organism evidence="5 6">
    <name type="scientific">Cnephaeus nilssonii</name>
    <name type="common">Northern bat</name>
    <name type="synonym">Eptesicus nilssonii</name>
    <dbReference type="NCBI Taxonomy" id="3371016"/>
    <lineage>
        <taxon>Eukaryota</taxon>
        <taxon>Metazoa</taxon>
        <taxon>Chordata</taxon>
        <taxon>Craniata</taxon>
        <taxon>Vertebrata</taxon>
        <taxon>Euteleostomi</taxon>
        <taxon>Mammalia</taxon>
        <taxon>Eutheria</taxon>
        <taxon>Laurasiatheria</taxon>
        <taxon>Chiroptera</taxon>
        <taxon>Yangochiroptera</taxon>
        <taxon>Vespertilionidae</taxon>
        <taxon>Cnephaeus</taxon>
    </lineage>
</organism>
<feature type="coiled-coil region" evidence="2">
    <location>
        <begin position="627"/>
        <end position="1185"/>
    </location>
</feature>
<keyword evidence="6" id="KW-1185">Reference proteome</keyword>
<dbReference type="EMBL" id="JAULJE010000012">
    <property type="protein sequence ID" value="KAK1336806.1"/>
    <property type="molecule type" value="Genomic_DNA"/>
</dbReference>
<feature type="region of interest" description="Disordered" evidence="3">
    <location>
        <begin position="1433"/>
        <end position="1523"/>
    </location>
</feature>
<evidence type="ECO:0000313" key="5">
    <source>
        <dbReference type="EMBL" id="KAK1336806.1"/>
    </source>
</evidence>
<feature type="region of interest" description="Disordered" evidence="3">
    <location>
        <begin position="1"/>
        <end position="22"/>
    </location>
</feature>
<feature type="coiled-coil region" evidence="2">
    <location>
        <begin position="421"/>
        <end position="586"/>
    </location>
</feature>
<keyword evidence="1 2" id="KW-0175">Coiled coil</keyword>
<feature type="region of interest" description="Disordered" evidence="3">
    <location>
        <begin position="1264"/>
        <end position="1318"/>
    </location>
</feature>
<feature type="coiled-coil region" evidence="2">
    <location>
        <begin position="314"/>
        <end position="348"/>
    </location>
</feature>
<feature type="compositionally biased region" description="Low complexity" evidence="3">
    <location>
        <begin position="1291"/>
        <end position="1306"/>
    </location>
</feature>
<protein>
    <recommendedName>
        <fullName evidence="4">Rootletin-like coiled-coil domain-containing protein</fullName>
    </recommendedName>
</protein>
<feature type="coiled-coil region" evidence="2">
    <location>
        <begin position="1319"/>
        <end position="1374"/>
    </location>
</feature>
<comment type="caution">
    <text evidence="5">The sequence shown here is derived from an EMBL/GenBank/DDBJ whole genome shotgun (WGS) entry which is preliminary data.</text>
</comment>
<accession>A0AA40HSW9</accession>
<evidence type="ECO:0000256" key="1">
    <source>
        <dbReference type="ARBA" id="ARBA00023054"/>
    </source>
</evidence>
<feature type="region of interest" description="Disordered" evidence="3">
    <location>
        <begin position="35"/>
        <end position="91"/>
    </location>
</feature>
<dbReference type="PANTHER" id="PTHR23159:SF16">
    <property type="entry name" value="CILIARY ROOTLET COILED-COIL PROTEIN 2"/>
    <property type="match status" value="1"/>
</dbReference>
<evidence type="ECO:0000256" key="3">
    <source>
        <dbReference type="SAM" id="MobiDB-lite"/>
    </source>
</evidence>
<dbReference type="Proteomes" id="UP001177744">
    <property type="component" value="Unassembled WGS sequence"/>
</dbReference>
<name>A0AA40HSW9_CNENI</name>
<feature type="coiled-coil region" evidence="2">
    <location>
        <begin position="1221"/>
        <end position="1248"/>
    </location>
</feature>
<sequence length="1648" mass="186302">MSSASSEPGNGDAAERSPLGLDTVIQRLEDTVLSPTASKEDRALTMRGEGWQASPTPLPARIREIVASSLGEEPPQGVREPPGASAQLQEESELLQRSCPGWRTCWHRWAQSGMSWPAGTMRSASGPGCRPPRPCCGDQSWSTAWTWKRHWADWRLQSRGEHTSEGTLEHMKKANDTLAEELARTTGSVLHLRGELEQKEAQRWTERQTRRSRLGVQPQDFLLLWRQVTALRTHLAELRSASERSLTDMQAEAARTARRLHTACLNLNSNLQLSASSVAGALERQALQGAWLEQQLRDKVREMLQLQGRWDTEKVALQARLSEQKLLVEKLTEQNSEKERTISSLRMDVQRLVAQADSRCPELAQSSSTDREKAQSPLRSPPRASSLHWGASPPRAHSRASPDPALRAVQAAIERRRQQEQQELRLQLKSSQAVAARLREQLSERQQELRASRRLLQEREQDGGDLLDRLEAQSQKAQHCRAASELLEREKKALELEVEELRGKMDVWDMDKQKLEAENAELQRSLLLWTQQKEELEQQGERGRRDCRPGRLEQLEEKVSGLKKELVSAREALNAARLQRDILKSEREALHGTLARSEGVQQRDSLAKMATLMEGLAKDKGSLTHLVLQLQQEGDQLREQEQVLRQERADARERAAAGAAGGQADRLRHERAQLQEQVGQVTCKKQALEEQLAQSLQDQEAQMDTLRTALREKEALLEERAQLLAKQEALERQGRLTAEEAADLRAERDVLESSLFEAQQLAEQLQAQQEHLEGEAQSARQARQALQVELERLKGAWEVQETKLEWDLGQLRRQMAQQEQEAQLALESQAVAHCEDLARLQREKETLSLSLTEEKKVAACRLEQEKELVAKSAAKREALKEEIQSLKHERDESLLQLEHEMQQALSLKEAERSLLQQELSRAAQRLKQVQQEARGQQEQAEATVRATAAELKALQAQFEEAISAHQRETSALSHRLRKMAAERRNAGREAEQLRAQLGEAQEALAVLRRELQGSEDSLEGLRREVVDAHHALGDEALEKDMLQRSNAELRAAVLRAEQEKASFQRSKEEKEQKVVVLEEARAAAQKEAGKLRASLQEAEQAQLDTCRELQELRRQVKTLETENQRKSQEVRQLQAQCAQDSQQQQQSWREALELQRQAAEVDAAWEDAQKEVLRLRQKLAEVKERLGESHRAEQSLRAELHGATMKLQQASSVTGSLQARLDRACHRVHSLEQELDRAEGARRDAQGQLSRLWSTLCCELGLRAQSPSASPKRPGSPTKGVDGSQGRSGRHSASPPARSRSPLRWPSPAPGQHGPDMDVASVQDALRDFMQKLRDAQRERDNCRAQVRHLSSCLREVERERARAQSHVGQLKTALAQAEEGWRQAEREAGSAQATRALQKEVLQRLERKYLASVQAAGQEKRRLQEQLDTLHRALNESRRHSQGLAQRSRRLERRCQEAESAQGPLRQAPRRQGPASLHRISPLGMNRRPGVQTPFSVRLTEQKSEEGEHTQGFPAPGPPESLVYRERDTLSREGDMAGAEEPLDQPLSSLHLQVDRALRQDQHLQVQTAELEQAQASSPRRWLPSTSKTWLWRPSRPWSPTCWRSRWGWVEGRGGEGRGGESPVSCNTPLRQGFSKLTPRSSSSLRG</sequence>
<dbReference type="GO" id="GO:0005813">
    <property type="term" value="C:centrosome"/>
    <property type="evidence" value="ECO:0007669"/>
    <property type="project" value="TreeGrafter"/>
</dbReference>
<feature type="compositionally biased region" description="Polar residues" evidence="3">
    <location>
        <begin position="1639"/>
        <end position="1648"/>
    </location>
</feature>
<proteinExistence type="predicted"/>
<evidence type="ECO:0000313" key="6">
    <source>
        <dbReference type="Proteomes" id="UP001177744"/>
    </source>
</evidence>